<reference evidence="1" key="2">
    <citation type="journal article" date="2015" name="Data Brief">
        <title>Shoot transcriptome of the giant reed, Arundo donax.</title>
        <authorList>
            <person name="Barrero R.A."/>
            <person name="Guerrero F.D."/>
            <person name="Moolhuijzen P."/>
            <person name="Goolsby J.A."/>
            <person name="Tidwell J."/>
            <person name="Bellgard S.E."/>
            <person name="Bellgard M.I."/>
        </authorList>
    </citation>
    <scope>NUCLEOTIDE SEQUENCE</scope>
    <source>
        <tissue evidence="1">Shoot tissue taken approximately 20 cm above the soil surface</tissue>
    </source>
</reference>
<dbReference type="AlphaFoldDB" id="A0A0A9D8M0"/>
<organism evidence="1">
    <name type="scientific">Arundo donax</name>
    <name type="common">Giant reed</name>
    <name type="synonym">Donax arundinaceus</name>
    <dbReference type="NCBI Taxonomy" id="35708"/>
    <lineage>
        <taxon>Eukaryota</taxon>
        <taxon>Viridiplantae</taxon>
        <taxon>Streptophyta</taxon>
        <taxon>Embryophyta</taxon>
        <taxon>Tracheophyta</taxon>
        <taxon>Spermatophyta</taxon>
        <taxon>Magnoliopsida</taxon>
        <taxon>Liliopsida</taxon>
        <taxon>Poales</taxon>
        <taxon>Poaceae</taxon>
        <taxon>PACMAD clade</taxon>
        <taxon>Arundinoideae</taxon>
        <taxon>Arundineae</taxon>
        <taxon>Arundo</taxon>
    </lineage>
</organism>
<protein>
    <submittedName>
        <fullName evidence="1">Uncharacterized protein</fullName>
    </submittedName>
</protein>
<sequence>MSKILLSKGFLIWTAKLSFIFSFAWFISAATSGIAGFSSPSTTLRTIRSGPEALRQSSTVFQNSVESTMLCTSSPALVFANLFPYHASLTNKHFKASLCLCKLFKVRNEVANLVAAGLTRSAPVFSLIALRILPCL</sequence>
<name>A0A0A9D8M0_ARUDO</name>
<accession>A0A0A9D8M0</accession>
<proteinExistence type="predicted"/>
<evidence type="ECO:0000313" key="1">
    <source>
        <dbReference type="EMBL" id="JAD84116.1"/>
    </source>
</evidence>
<dbReference type="EMBL" id="GBRH01213779">
    <property type="protein sequence ID" value="JAD84116.1"/>
    <property type="molecule type" value="Transcribed_RNA"/>
</dbReference>
<reference evidence="1" key="1">
    <citation type="submission" date="2014-09" db="EMBL/GenBank/DDBJ databases">
        <authorList>
            <person name="Magalhaes I.L.F."/>
            <person name="Oliveira U."/>
            <person name="Santos F.R."/>
            <person name="Vidigal T.H.D.A."/>
            <person name="Brescovit A.D."/>
            <person name="Santos A.J."/>
        </authorList>
    </citation>
    <scope>NUCLEOTIDE SEQUENCE</scope>
    <source>
        <tissue evidence="1">Shoot tissue taken approximately 20 cm above the soil surface</tissue>
    </source>
</reference>